<dbReference type="Proteomes" id="UP000199021">
    <property type="component" value="Unassembled WGS sequence"/>
</dbReference>
<protein>
    <submittedName>
        <fullName evidence="2">Uncharacterized protein</fullName>
    </submittedName>
</protein>
<feature type="region of interest" description="Disordered" evidence="1">
    <location>
        <begin position="1"/>
        <end position="25"/>
    </location>
</feature>
<dbReference type="EMBL" id="FOFB01000026">
    <property type="protein sequence ID" value="SER15883.1"/>
    <property type="molecule type" value="Genomic_DNA"/>
</dbReference>
<accession>A0A1H9LYK8</accession>
<evidence type="ECO:0000256" key="1">
    <source>
        <dbReference type="SAM" id="MobiDB-lite"/>
    </source>
</evidence>
<organism evidence="2 3">
    <name type="scientific">Neolewinella agarilytica</name>
    <dbReference type="NCBI Taxonomy" id="478744"/>
    <lineage>
        <taxon>Bacteria</taxon>
        <taxon>Pseudomonadati</taxon>
        <taxon>Bacteroidota</taxon>
        <taxon>Saprospiria</taxon>
        <taxon>Saprospirales</taxon>
        <taxon>Lewinellaceae</taxon>
        <taxon>Neolewinella</taxon>
    </lineage>
</organism>
<evidence type="ECO:0000313" key="3">
    <source>
        <dbReference type="Proteomes" id="UP000199021"/>
    </source>
</evidence>
<dbReference type="AlphaFoldDB" id="A0A1H9LYK8"/>
<reference evidence="3" key="1">
    <citation type="submission" date="2016-10" db="EMBL/GenBank/DDBJ databases">
        <authorList>
            <person name="Varghese N."/>
            <person name="Submissions S."/>
        </authorList>
    </citation>
    <scope>NUCLEOTIDE SEQUENCE [LARGE SCALE GENOMIC DNA]</scope>
    <source>
        <strain evidence="3">DSM 24740</strain>
    </source>
</reference>
<keyword evidence="3" id="KW-1185">Reference proteome</keyword>
<sequence>MYKSARSSMVQQRRPGIDTPDYRPAPLRVDKLIDKSITPLWCFALSDTKDTQAHSAHRRVRSTTLVLS</sequence>
<name>A0A1H9LYK8_9BACT</name>
<dbReference type="InParanoid" id="A0A1H9LYK8"/>
<feature type="compositionally biased region" description="Polar residues" evidence="1">
    <location>
        <begin position="1"/>
        <end position="11"/>
    </location>
</feature>
<proteinExistence type="predicted"/>
<gene>
    <name evidence="2" type="ORF">SAMN05444359_12613</name>
</gene>
<evidence type="ECO:0000313" key="2">
    <source>
        <dbReference type="EMBL" id="SER15883.1"/>
    </source>
</evidence>